<dbReference type="AlphaFoldDB" id="Q663B9"/>
<dbReference type="KEGG" id="yps:pYptb0036"/>
<proteinExistence type="predicted"/>
<gene>
    <name evidence="1" type="ordered locus">pYptb0036</name>
</gene>
<dbReference type="Proteomes" id="UP000001011">
    <property type="component" value="Plasmid pYptb32953"/>
</dbReference>
<dbReference type="EMBL" id="BX936400">
    <property type="protein sequence ID" value="CAF25478.1"/>
    <property type="molecule type" value="Genomic_DNA"/>
</dbReference>
<evidence type="ECO:0000313" key="2">
    <source>
        <dbReference type="Proteomes" id="UP000001011"/>
    </source>
</evidence>
<keyword evidence="1" id="KW-0614">Plasmid</keyword>
<geneLocation type="plasmid" evidence="1 2">
    <name>pYptb32953</name>
</geneLocation>
<accession>Q663B9</accession>
<protein>
    <submittedName>
        <fullName evidence="1">Uncharacterized protein</fullName>
    </submittedName>
</protein>
<organism evidence="1 2">
    <name type="scientific">Yersinia pseudotuberculosis serotype I (strain IP32953)</name>
    <dbReference type="NCBI Taxonomy" id="273123"/>
    <lineage>
        <taxon>Bacteria</taxon>
        <taxon>Pseudomonadati</taxon>
        <taxon>Pseudomonadota</taxon>
        <taxon>Gammaproteobacteria</taxon>
        <taxon>Enterobacterales</taxon>
        <taxon>Yersiniaceae</taxon>
        <taxon>Yersinia</taxon>
    </lineage>
</organism>
<name>Q663B9_YERPS</name>
<reference evidence="1 2" key="1">
    <citation type="journal article" date="2004" name="Proc. Natl. Acad. Sci. U.S.A.">
        <title>Insights into the evolution of Yersinia pestis through whole-genome comparison with Yersinia pseudotuberculosis.</title>
        <authorList>
            <person name="Chain P.S.G."/>
            <person name="Carniel E."/>
            <person name="Larimer F.W."/>
            <person name="Lamerdin J."/>
            <person name="Stoutland P.O."/>
            <person name="Regala W.M."/>
            <person name="Georgescu A.M."/>
            <person name="Vergez L.M."/>
            <person name="Land M.L."/>
            <person name="Motin V.L."/>
            <person name="Brubaker R.R."/>
            <person name="Fowler J."/>
            <person name="Hinnebusch J."/>
            <person name="Marceau M."/>
            <person name="Medigue C."/>
            <person name="Simonet M."/>
            <person name="Chenal-Francisque V."/>
            <person name="Souza B."/>
            <person name="Dacheux D."/>
            <person name="Elliott J.M."/>
            <person name="Derbise A."/>
            <person name="Hauser L.J."/>
            <person name="Garcia E."/>
        </authorList>
    </citation>
    <scope>NUCLEOTIDE SEQUENCE [LARGE SCALE GENOMIC DNA]</scope>
    <source>
        <strain evidence="2">IP32953</strain>
        <plasmid evidence="2">Plasmid pYptb32953</plasmid>
    </source>
</reference>
<sequence>MSAATIYTDSHNGKQYRVMNSNSARVQQYPAGVLIYFDGSSSAKPQVTNFKTRANLNSWLRMMGFKNNTGVSINISSR</sequence>
<evidence type="ECO:0000313" key="1">
    <source>
        <dbReference type="EMBL" id="CAF25478.1"/>
    </source>
</evidence>